<name>A0A9X1FLF3_9FLAO</name>
<keyword evidence="2" id="KW-1185">Reference proteome</keyword>
<protein>
    <submittedName>
        <fullName evidence="1">Uncharacterized protein</fullName>
    </submittedName>
</protein>
<dbReference type="AlphaFoldDB" id="A0A9X1FLF3"/>
<dbReference type="PROSITE" id="PS51257">
    <property type="entry name" value="PROKAR_LIPOPROTEIN"/>
    <property type="match status" value="1"/>
</dbReference>
<reference evidence="1" key="1">
    <citation type="submission" date="2021-07" db="EMBL/GenBank/DDBJ databases">
        <title>Aureisphaera sp. CAU 1614 isolated from sea sediment.</title>
        <authorList>
            <person name="Kim W."/>
        </authorList>
    </citation>
    <scope>NUCLEOTIDE SEQUENCE</scope>
    <source>
        <strain evidence="1">CAU 1614</strain>
    </source>
</reference>
<evidence type="ECO:0000313" key="2">
    <source>
        <dbReference type="Proteomes" id="UP001138686"/>
    </source>
</evidence>
<gene>
    <name evidence="1" type="ORF">KXJ69_00735</name>
</gene>
<dbReference type="EMBL" id="JAHWDP010000001">
    <property type="protein sequence ID" value="MBW2936609.1"/>
    <property type="molecule type" value="Genomic_DNA"/>
</dbReference>
<proteinExistence type="predicted"/>
<dbReference type="RefSeq" id="WP_219050424.1">
    <property type="nucleotide sequence ID" value="NZ_JAHWDP010000001.1"/>
</dbReference>
<comment type="caution">
    <text evidence="1">The sequence shown here is derived from an EMBL/GenBank/DDBJ whole genome shotgun (WGS) entry which is preliminary data.</text>
</comment>
<dbReference type="Proteomes" id="UP001138686">
    <property type="component" value="Unassembled WGS sequence"/>
</dbReference>
<accession>A0A9X1FLF3</accession>
<evidence type="ECO:0000313" key="1">
    <source>
        <dbReference type="EMBL" id="MBW2936609.1"/>
    </source>
</evidence>
<sequence length="217" mass="25127">MNKFLFCILPFLLIGCKDTPNIKNSIPAQEAIAAAYGFKNWNNVNELTFTFNVDRDTSHFERTFIWEPKTNKVTYALKNDTVSYLHTNAKDSIEIAADQRFINDKYWLLAPFQLLWDEGLIFSEKENEIAPISGETLNMLTVTYPELGGYTPGDAYDFYYGKDFMIKEWVFREKNSATPTIAYTWEDTKDFNGMKLCTMHKDSTGTKKIYFTNLSVK</sequence>
<organism evidence="1 2">
    <name type="scientific">Halomarinibacterium sedimenti</name>
    <dbReference type="NCBI Taxonomy" id="2857106"/>
    <lineage>
        <taxon>Bacteria</taxon>
        <taxon>Pseudomonadati</taxon>
        <taxon>Bacteroidota</taxon>
        <taxon>Flavobacteriia</taxon>
        <taxon>Flavobacteriales</taxon>
        <taxon>Flavobacteriaceae</taxon>
        <taxon>Halomarinibacterium</taxon>
    </lineage>
</organism>